<dbReference type="Gene3D" id="3.40.50.800">
    <property type="entry name" value="Anticodon-binding domain"/>
    <property type="match status" value="1"/>
</dbReference>
<dbReference type="Pfam" id="PF00587">
    <property type="entry name" value="tRNA-synt_2b"/>
    <property type="match status" value="1"/>
</dbReference>
<keyword evidence="7" id="KW-1185">Reference proteome</keyword>
<dbReference type="SUPFAM" id="SSF52954">
    <property type="entry name" value="Class II aaRS ABD-related"/>
    <property type="match status" value="2"/>
</dbReference>
<protein>
    <recommendedName>
        <fullName evidence="3">Threonyl-tRNA synthetase</fullName>
    </recommendedName>
</protein>
<evidence type="ECO:0000259" key="5">
    <source>
        <dbReference type="Pfam" id="PF03129"/>
    </source>
</evidence>
<evidence type="ECO:0000259" key="4">
    <source>
        <dbReference type="Pfam" id="PF00587"/>
    </source>
</evidence>
<dbReference type="Gene3D" id="3.30.930.10">
    <property type="entry name" value="Bira Bifunctional Protein, Domain 2"/>
    <property type="match status" value="1"/>
</dbReference>
<dbReference type="EMBL" id="JAPDMZ010000016">
    <property type="protein sequence ID" value="KAK0556391.1"/>
    <property type="molecule type" value="Genomic_DNA"/>
</dbReference>
<dbReference type="GO" id="GO:0006435">
    <property type="term" value="P:threonyl-tRNA aminoacylation"/>
    <property type="evidence" value="ECO:0007669"/>
    <property type="project" value="InterPro"/>
</dbReference>
<keyword evidence="2" id="KW-0648">Protein biosynthesis</keyword>
<name>A0AAN6JW67_9BASI</name>
<reference evidence="6" key="1">
    <citation type="journal article" date="2023" name="PhytoFront">
        <title>Draft Genome Resources of Seven Strains of Tilletia horrida, Causal Agent of Kernel Smut of Rice.</title>
        <authorList>
            <person name="Khanal S."/>
            <person name="Antony Babu S."/>
            <person name="Zhou X.G."/>
        </authorList>
    </citation>
    <scope>NUCLEOTIDE SEQUENCE</scope>
    <source>
        <strain evidence="6">TX6</strain>
    </source>
</reference>
<organism evidence="6 7">
    <name type="scientific">Tilletia horrida</name>
    <dbReference type="NCBI Taxonomy" id="155126"/>
    <lineage>
        <taxon>Eukaryota</taxon>
        <taxon>Fungi</taxon>
        <taxon>Dikarya</taxon>
        <taxon>Basidiomycota</taxon>
        <taxon>Ustilaginomycotina</taxon>
        <taxon>Exobasidiomycetes</taxon>
        <taxon>Tilletiales</taxon>
        <taxon>Tilletiaceae</taxon>
        <taxon>Tilletia</taxon>
    </lineage>
</organism>
<keyword evidence="6" id="KW-0436">Ligase</keyword>
<dbReference type="InterPro" id="IPR036621">
    <property type="entry name" value="Anticodon-bd_dom_sf"/>
</dbReference>
<evidence type="ECO:0000313" key="7">
    <source>
        <dbReference type="Proteomes" id="UP001176517"/>
    </source>
</evidence>
<feature type="domain" description="Aminoacyl-tRNA synthetase class II (G/ P/ S/T)" evidence="4">
    <location>
        <begin position="8"/>
        <end position="130"/>
    </location>
</feature>
<dbReference type="InterPro" id="IPR045864">
    <property type="entry name" value="aa-tRNA-synth_II/BPL/LPL"/>
</dbReference>
<evidence type="ECO:0000256" key="1">
    <source>
        <dbReference type="ARBA" id="ARBA00008226"/>
    </source>
</evidence>
<dbReference type="InterPro" id="IPR004154">
    <property type="entry name" value="Anticodon-bd"/>
</dbReference>
<comment type="similarity">
    <text evidence="1">Belongs to the class-II aminoacyl-tRNA synthetase family.</text>
</comment>
<dbReference type="PANTHER" id="PTHR11451">
    <property type="entry name" value="THREONINE-TRNA LIGASE"/>
    <property type="match status" value="1"/>
</dbReference>
<dbReference type="PRINTS" id="PR01047">
    <property type="entry name" value="TRNASYNTHTHR"/>
</dbReference>
<dbReference type="SUPFAM" id="SSF55681">
    <property type="entry name" value="Class II aaRS and biotin synthetases"/>
    <property type="match status" value="1"/>
</dbReference>
<accession>A0AAN6JW67</accession>
<dbReference type="Proteomes" id="UP001176517">
    <property type="component" value="Unassembled WGS sequence"/>
</dbReference>
<dbReference type="PANTHER" id="PTHR11451:SF46">
    <property type="entry name" value="THREONINE--TRNA LIGASE"/>
    <property type="match status" value="1"/>
</dbReference>
<evidence type="ECO:0000313" key="6">
    <source>
        <dbReference type="EMBL" id="KAK0556391.1"/>
    </source>
</evidence>
<dbReference type="AlphaFoldDB" id="A0AAN6JW67"/>
<dbReference type="GO" id="GO:0004829">
    <property type="term" value="F:threonine-tRNA ligase activity"/>
    <property type="evidence" value="ECO:0007669"/>
    <property type="project" value="InterPro"/>
</dbReference>
<feature type="domain" description="Anticodon-binding" evidence="5">
    <location>
        <begin position="202"/>
        <end position="268"/>
    </location>
</feature>
<gene>
    <name evidence="6" type="primary">MST1</name>
    <name evidence="6" type="ORF">OC846_001214</name>
</gene>
<dbReference type="InterPro" id="IPR002320">
    <property type="entry name" value="Thr-tRNA-ligase_IIa"/>
</dbReference>
<dbReference type="GO" id="GO:0005739">
    <property type="term" value="C:mitochondrion"/>
    <property type="evidence" value="ECO:0007669"/>
    <property type="project" value="TreeGrafter"/>
</dbReference>
<dbReference type="Pfam" id="PF03129">
    <property type="entry name" value="HGTP_anticodon"/>
    <property type="match status" value="1"/>
</dbReference>
<comment type="caution">
    <text evidence="6">The sequence shown here is derived from an EMBL/GenBank/DDBJ whole genome shotgun (WGS) entry which is preliminary data.</text>
</comment>
<evidence type="ECO:0000256" key="3">
    <source>
        <dbReference type="ARBA" id="ARBA00031900"/>
    </source>
</evidence>
<sequence length="316" mass="35519">MLGMLRSAYTTFGFPSEALELVLSTRPEQSIGSSEEWTKAEDSLRAALDASGLAWSLNEGDGAFYGPKIDVRLVDSLGRKHQTATIQLDFQLPQRFELHYKNEQGEAERPVMIHRAILGSAERFMAILLEAGQGDWPFWISPRQAIVIPVGRNPSIKEYAQRVRQTLALGDDLVIPKQTEPSSTQGGDTGVHKVDSASIEREAADHAQHLLRRSGRTLQHFHVEVDTTAERLDKRVRRAETGRVNFILVVGEKEMLNSTINVRARKTQGAAAAEVDDPQVREPGQPGWEKVVEKEMGEWKVDELRRLFCYLDSHHF</sequence>
<dbReference type="InterPro" id="IPR002314">
    <property type="entry name" value="aa-tRNA-synt_IIb"/>
</dbReference>
<proteinExistence type="inferred from homology"/>
<dbReference type="GO" id="GO:0005524">
    <property type="term" value="F:ATP binding"/>
    <property type="evidence" value="ECO:0007669"/>
    <property type="project" value="InterPro"/>
</dbReference>
<evidence type="ECO:0000256" key="2">
    <source>
        <dbReference type="ARBA" id="ARBA00022917"/>
    </source>
</evidence>